<protein>
    <submittedName>
        <fullName evidence="1">Uncharacterized protein</fullName>
    </submittedName>
</protein>
<organism evidence="1 2">
    <name type="scientific">Thlaspi arvense</name>
    <name type="common">Field penny-cress</name>
    <dbReference type="NCBI Taxonomy" id="13288"/>
    <lineage>
        <taxon>Eukaryota</taxon>
        <taxon>Viridiplantae</taxon>
        <taxon>Streptophyta</taxon>
        <taxon>Embryophyta</taxon>
        <taxon>Tracheophyta</taxon>
        <taxon>Spermatophyta</taxon>
        <taxon>Magnoliopsida</taxon>
        <taxon>eudicotyledons</taxon>
        <taxon>Gunneridae</taxon>
        <taxon>Pentapetalae</taxon>
        <taxon>rosids</taxon>
        <taxon>malvids</taxon>
        <taxon>Brassicales</taxon>
        <taxon>Brassicaceae</taxon>
        <taxon>Thlaspideae</taxon>
        <taxon>Thlaspi</taxon>
    </lineage>
</organism>
<name>A0AAU9RN70_THLAR</name>
<dbReference type="Proteomes" id="UP000836841">
    <property type="component" value="Chromosome 2"/>
</dbReference>
<dbReference type="AlphaFoldDB" id="A0AAU9RN70"/>
<reference evidence="1 2" key="1">
    <citation type="submission" date="2022-03" db="EMBL/GenBank/DDBJ databases">
        <authorList>
            <person name="Nunn A."/>
            <person name="Chopra R."/>
            <person name="Nunn A."/>
            <person name="Contreras Garrido A."/>
        </authorList>
    </citation>
    <scope>NUCLEOTIDE SEQUENCE [LARGE SCALE GENOMIC DNA]</scope>
</reference>
<dbReference type="EMBL" id="OU466858">
    <property type="protein sequence ID" value="CAH2043285.1"/>
    <property type="molecule type" value="Genomic_DNA"/>
</dbReference>
<evidence type="ECO:0000313" key="1">
    <source>
        <dbReference type="EMBL" id="CAH2043285.1"/>
    </source>
</evidence>
<evidence type="ECO:0000313" key="2">
    <source>
        <dbReference type="Proteomes" id="UP000836841"/>
    </source>
</evidence>
<proteinExistence type="predicted"/>
<gene>
    <name evidence="1" type="ORF">TAV2_LOCUS7404</name>
</gene>
<accession>A0AAU9RN70</accession>
<sequence>MVIYLSVSGGPARENVAQPKRTLSVQVEHQKASCLPELPKKTRVTSQSLIAMDKNHLLIVMKIISGSNNVCPESDHIYGGWIRASSCLSSLNRLVAEEAAGGLWNLYVGEEIIVFRLNLGYTIQRKFVGK</sequence>
<keyword evidence="2" id="KW-1185">Reference proteome</keyword>